<dbReference type="Proteomes" id="UP000006727">
    <property type="component" value="Chromosome 14"/>
</dbReference>
<accession>A0A2K1JHG9</accession>
<evidence type="ECO:0000313" key="3">
    <source>
        <dbReference type="EnsemblPlants" id="Pp3c14_11899V3.1"/>
    </source>
</evidence>
<name>A0A2K1JHG9_PHYPA</name>
<keyword evidence="4" id="KW-1185">Reference proteome</keyword>
<dbReference type="InParanoid" id="A0A2K1JHG9"/>
<proteinExistence type="predicted"/>
<keyword evidence="1" id="KW-0472">Membrane</keyword>
<evidence type="ECO:0000256" key="1">
    <source>
        <dbReference type="SAM" id="Phobius"/>
    </source>
</evidence>
<feature type="transmembrane region" description="Helical" evidence="1">
    <location>
        <begin position="21"/>
        <end position="43"/>
    </location>
</feature>
<dbReference type="EnsemblPlants" id="Pp3c14_11899V3.1">
    <property type="protein sequence ID" value="Pp3c14_11899V3.1"/>
    <property type="gene ID" value="Pp3c14_11899"/>
</dbReference>
<dbReference type="PaxDb" id="3218-PP1S36_249V6.1"/>
<dbReference type="AlphaFoldDB" id="A0A2K1JHG9"/>
<keyword evidence="1" id="KW-0812">Transmembrane</keyword>
<evidence type="ECO:0000313" key="2">
    <source>
        <dbReference type="EMBL" id="PNR40988.1"/>
    </source>
</evidence>
<keyword evidence="1" id="KW-1133">Transmembrane helix</keyword>
<dbReference type="EMBL" id="ABEU02000014">
    <property type="protein sequence ID" value="PNR40988.1"/>
    <property type="molecule type" value="Genomic_DNA"/>
</dbReference>
<protein>
    <submittedName>
        <fullName evidence="2 3">Uncharacterized protein</fullName>
    </submittedName>
</protein>
<evidence type="ECO:0000313" key="4">
    <source>
        <dbReference type="Proteomes" id="UP000006727"/>
    </source>
</evidence>
<dbReference type="Gramene" id="Pp3c14_11899V3.1">
    <property type="protein sequence ID" value="Pp3c14_11899V3.1"/>
    <property type="gene ID" value="Pp3c14_11899"/>
</dbReference>
<sequence>MLDVSGARTPVTGSIQFHRRLLMSVCVSVCLCVCLSVSSAVTFSTSSSGPEFEVDAVRILFLTVNFLRAVVTFEEDDDATSVTQSQTACSSWVTLQNTCRLLQWDCGIVGVDPTRRHHPFKILMLINQMLKYMVIWALNVHWGHKLRHDLREQLKRTTDTVIVYSSSAARPISSPSLVRQETDQYY</sequence>
<reference evidence="2 4" key="2">
    <citation type="journal article" date="2018" name="Plant J.">
        <title>The Physcomitrella patens chromosome-scale assembly reveals moss genome structure and evolution.</title>
        <authorList>
            <person name="Lang D."/>
            <person name="Ullrich K.K."/>
            <person name="Murat F."/>
            <person name="Fuchs J."/>
            <person name="Jenkins J."/>
            <person name="Haas F.B."/>
            <person name="Piednoel M."/>
            <person name="Gundlach H."/>
            <person name="Van Bel M."/>
            <person name="Meyberg R."/>
            <person name="Vives C."/>
            <person name="Morata J."/>
            <person name="Symeonidi A."/>
            <person name="Hiss M."/>
            <person name="Muchero W."/>
            <person name="Kamisugi Y."/>
            <person name="Saleh O."/>
            <person name="Blanc G."/>
            <person name="Decker E.L."/>
            <person name="van Gessel N."/>
            <person name="Grimwood J."/>
            <person name="Hayes R.D."/>
            <person name="Graham S.W."/>
            <person name="Gunter L.E."/>
            <person name="McDaniel S.F."/>
            <person name="Hoernstein S.N.W."/>
            <person name="Larsson A."/>
            <person name="Li F.W."/>
            <person name="Perroud P.F."/>
            <person name="Phillips J."/>
            <person name="Ranjan P."/>
            <person name="Rokshar D.S."/>
            <person name="Rothfels C.J."/>
            <person name="Schneider L."/>
            <person name="Shu S."/>
            <person name="Stevenson D.W."/>
            <person name="Thummler F."/>
            <person name="Tillich M."/>
            <person name="Villarreal Aguilar J.C."/>
            <person name="Widiez T."/>
            <person name="Wong G.K."/>
            <person name="Wymore A."/>
            <person name="Zhang Y."/>
            <person name="Zimmer A.D."/>
            <person name="Quatrano R.S."/>
            <person name="Mayer K.F.X."/>
            <person name="Goodstein D."/>
            <person name="Casacuberta J.M."/>
            <person name="Vandepoele K."/>
            <person name="Reski R."/>
            <person name="Cuming A.C."/>
            <person name="Tuskan G.A."/>
            <person name="Maumus F."/>
            <person name="Salse J."/>
            <person name="Schmutz J."/>
            <person name="Rensing S.A."/>
        </authorList>
    </citation>
    <scope>NUCLEOTIDE SEQUENCE [LARGE SCALE GENOMIC DNA]</scope>
    <source>
        <strain evidence="3 4">cv. Gransden 2004</strain>
    </source>
</reference>
<gene>
    <name evidence="2" type="ORF">PHYPA_018391</name>
</gene>
<reference evidence="3" key="3">
    <citation type="submission" date="2020-12" db="UniProtKB">
        <authorList>
            <consortium name="EnsemblPlants"/>
        </authorList>
    </citation>
    <scope>IDENTIFICATION</scope>
</reference>
<reference evidence="2 4" key="1">
    <citation type="journal article" date="2008" name="Science">
        <title>The Physcomitrella genome reveals evolutionary insights into the conquest of land by plants.</title>
        <authorList>
            <person name="Rensing S."/>
            <person name="Lang D."/>
            <person name="Zimmer A."/>
            <person name="Terry A."/>
            <person name="Salamov A."/>
            <person name="Shapiro H."/>
            <person name="Nishiyama T."/>
            <person name="Perroud P.-F."/>
            <person name="Lindquist E."/>
            <person name="Kamisugi Y."/>
            <person name="Tanahashi T."/>
            <person name="Sakakibara K."/>
            <person name="Fujita T."/>
            <person name="Oishi K."/>
            <person name="Shin-I T."/>
            <person name="Kuroki Y."/>
            <person name="Toyoda A."/>
            <person name="Suzuki Y."/>
            <person name="Hashimoto A."/>
            <person name="Yamaguchi K."/>
            <person name="Sugano A."/>
            <person name="Kohara Y."/>
            <person name="Fujiyama A."/>
            <person name="Anterola A."/>
            <person name="Aoki S."/>
            <person name="Ashton N."/>
            <person name="Barbazuk W.B."/>
            <person name="Barker E."/>
            <person name="Bennetzen J."/>
            <person name="Bezanilla M."/>
            <person name="Blankenship R."/>
            <person name="Cho S.H."/>
            <person name="Dutcher S."/>
            <person name="Estelle M."/>
            <person name="Fawcett J.A."/>
            <person name="Gundlach H."/>
            <person name="Hanada K."/>
            <person name="Heyl A."/>
            <person name="Hicks K.A."/>
            <person name="Hugh J."/>
            <person name="Lohr M."/>
            <person name="Mayer K."/>
            <person name="Melkozernov A."/>
            <person name="Murata T."/>
            <person name="Nelson D."/>
            <person name="Pils B."/>
            <person name="Prigge M."/>
            <person name="Reiss B."/>
            <person name="Renner T."/>
            <person name="Rombauts S."/>
            <person name="Rushton P."/>
            <person name="Sanderfoot A."/>
            <person name="Schween G."/>
            <person name="Shiu S.-H."/>
            <person name="Stueber K."/>
            <person name="Theodoulou F.L."/>
            <person name="Tu H."/>
            <person name="Van de Peer Y."/>
            <person name="Verrier P.J."/>
            <person name="Waters E."/>
            <person name="Wood A."/>
            <person name="Yang L."/>
            <person name="Cove D."/>
            <person name="Cuming A."/>
            <person name="Hasebe M."/>
            <person name="Lucas S."/>
            <person name="Mishler D.B."/>
            <person name="Reski R."/>
            <person name="Grigoriev I."/>
            <person name="Quatrano R.S."/>
            <person name="Boore J.L."/>
        </authorList>
    </citation>
    <scope>NUCLEOTIDE SEQUENCE [LARGE SCALE GENOMIC DNA]</scope>
    <source>
        <strain evidence="3 4">cv. Gransden 2004</strain>
    </source>
</reference>
<organism evidence="2">
    <name type="scientific">Physcomitrium patens</name>
    <name type="common">Spreading-leaved earth moss</name>
    <name type="synonym">Physcomitrella patens</name>
    <dbReference type="NCBI Taxonomy" id="3218"/>
    <lineage>
        <taxon>Eukaryota</taxon>
        <taxon>Viridiplantae</taxon>
        <taxon>Streptophyta</taxon>
        <taxon>Embryophyta</taxon>
        <taxon>Bryophyta</taxon>
        <taxon>Bryophytina</taxon>
        <taxon>Bryopsida</taxon>
        <taxon>Funariidae</taxon>
        <taxon>Funariales</taxon>
        <taxon>Funariaceae</taxon>
        <taxon>Physcomitrium</taxon>
    </lineage>
</organism>